<name>A0A7M7TG95_STRPU</name>
<evidence type="ECO:0000313" key="7">
    <source>
        <dbReference type="Proteomes" id="UP000007110"/>
    </source>
</evidence>
<evidence type="ECO:0000259" key="5">
    <source>
        <dbReference type="PROSITE" id="PS51034"/>
    </source>
</evidence>
<feature type="chain" id="PRO_5029642568" description="ZP domain-containing protein" evidence="4">
    <location>
        <begin position="21"/>
        <end position="405"/>
    </location>
</feature>
<dbReference type="InterPro" id="IPR055356">
    <property type="entry name" value="ZP-N"/>
</dbReference>
<dbReference type="PANTHER" id="PTHR14002:SF43">
    <property type="entry name" value="DELTA-LIKE PROTEIN"/>
    <property type="match status" value="1"/>
</dbReference>
<dbReference type="FunCoup" id="A0A7M7TG95">
    <property type="interactions" value="15"/>
</dbReference>
<reference evidence="6" key="2">
    <citation type="submission" date="2021-01" db="UniProtKB">
        <authorList>
            <consortium name="EnsemblMetazoa"/>
        </authorList>
    </citation>
    <scope>IDENTIFICATION</scope>
</reference>
<sequence length="405" mass="45112">MALRFVLVSLALLTISGIDAQVTEEPELDTEGIVLTCTDTQMIVEIPKSLLTGEMAGPNVRFENEDDADNSYCWGVDTSNDESVEIIQLTTNLTECGTNRTESDDQETYTNRVISRYLDSDVISRQFAIEIPLSCSYNRSKQMGPVRYELTDYTIDKTLVEEGAYTFSFDIYEDGTYEQVVETYPISIGLNEELYFAASVLSLDGTLDLSIRSCRATPDSNYDSDTRFEFIDNACSTDGLDTNITYLEDYRVGVEMNTFRFIDEGDMVYIHCNLLVCDAGDADSLCEQGCASSSSMISGRKRRDVSSGLKTKRFTRGPLRVRRAAQKQDSISRMDISESGSSTQQQMTNAFNPWMVAMAAMATVVMAMAAMMVVVLRKVSNISASPKRGQYKEESACLLDESEEI</sequence>
<feature type="signal peptide" evidence="4">
    <location>
        <begin position="1"/>
        <end position="20"/>
    </location>
</feature>
<keyword evidence="7" id="KW-1185">Reference proteome</keyword>
<feature type="domain" description="ZP" evidence="5">
    <location>
        <begin position="36"/>
        <end position="293"/>
    </location>
</feature>
<reference evidence="7" key="1">
    <citation type="submission" date="2015-02" db="EMBL/GenBank/DDBJ databases">
        <title>Genome sequencing for Strongylocentrotus purpuratus.</title>
        <authorList>
            <person name="Murali S."/>
            <person name="Liu Y."/>
            <person name="Vee V."/>
            <person name="English A."/>
            <person name="Wang M."/>
            <person name="Skinner E."/>
            <person name="Han Y."/>
            <person name="Muzny D.M."/>
            <person name="Worley K.C."/>
            <person name="Gibbs R.A."/>
        </authorList>
    </citation>
    <scope>NUCLEOTIDE SEQUENCE</scope>
</reference>
<dbReference type="PANTHER" id="PTHR14002">
    <property type="entry name" value="ENDOGLIN/TGF-BETA RECEPTOR TYPE III"/>
    <property type="match status" value="1"/>
</dbReference>
<dbReference type="OrthoDB" id="10063988at2759"/>
<feature type="transmembrane region" description="Helical" evidence="3">
    <location>
        <begin position="354"/>
        <end position="376"/>
    </location>
</feature>
<keyword evidence="3" id="KW-1133">Transmembrane helix</keyword>
<dbReference type="InterPro" id="IPR055355">
    <property type="entry name" value="ZP-C"/>
</dbReference>
<evidence type="ECO:0000256" key="3">
    <source>
        <dbReference type="SAM" id="Phobius"/>
    </source>
</evidence>
<evidence type="ECO:0000256" key="4">
    <source>
        <dbReference type="SAM" id="SignalP"/>
    </source>
</evidence>
<dbReference type="InParanoid" id="A0A7M7TG95"/>
<evidence type="ECO:0000256" key="2">
    <source>
        <dbReference type="ARBA" id="ARBA00023157"/>
    </source>
</evidence>
<dbReference type="Proteomes" id="UP000007110">
    <property type="component" value="Unassembled WGS sequence"/>
</dbReference>
<dbReference type="RefSeq" id="XP_780929.2">
    <property type="nucleotide sequence ID" value="XM_775836.5"/>
</dbReference>
<keyword evidence="1 4" id="KW-0732">Signal</keyword>
<accession>A0A7M7TG95</accession>
<dbReference type="SMART" id="SM00241">
    <property type="entry name" value="ZP"/>
    <property type="match status" value="1"/>
</dbReference>
<dbReference type="EnsemblMetazoa" id="XM_775836">
    <property type="protein sequence ID" value="XP_780929"/>
    <property type="gene ID" value="LOC575434"/>
</dbReference>
<keyword evidence="3" id="KW-0812">Transmembrane</keyword>
<evidence type="ECO:0000313" key="6">
    <source>
        <dbReference type="EnsemblMetazoa" id="XP_780929"/>
    </source>
</evidence>
<keyword evidence="2" id="KW-1015">Disulfide bond</keyword>
<proteinExistence type="predicted"/>
<dbReference type="Gene3D" id="2.60.40.4100">
    <property type="entry name" value="Zona pellucida, ZP-C domain"/>
    <property type="match status" value="1"/>
</dbReference>
<dbReference type="InterPro" id="IPR042235">
    <property type="entry name" value="ZP-C_dom"/>
</dbReference>
<keyword evidence="3" id="KW-0472">Membrane</keyword>
<dbReference type="Pfam" id="PF23344">
    <property type="entry name" value="ZP-N"/>
    <property type="match status" value="1"/>
</dbReference>
<dbReference type="OMA" id="CSYERKV"/>
<organism evidence="6 7">
    <name type="scientific">Strongylocentrotus purpuratus</name>
    <name type="common">Purple sea urchin</name>
    <dbReference type="NCBI Taxonomy" id="7668"/>
    <lineage>
        <taxon>Eukaryota</taxon>
        <taxon>Metazoa</taxon>
        <taxon>Echinodermata</taxon>
        <taxon>Eleutherozoa</taxon>
        <taxon>Echinozoa</taxon>
        <taxon>Echinoidea</taxon>
        <taxon>Euechinoidea</taxon>
        <taxon>Echinacea</taxon>
        <taxon>Camarodonta</taxon>
        <taxon>Echinidea</taxon>
        <taxon>Strongylocentrotidae</taxon>
        <taxon>Strongylocentrotus</taxon>
    </lineage>
</organism>
<dbReference type="Gene3D" id="2.60.40.3210">
    <property type="entry name" value="Zona pellucida, ZP-N domain"/>
    <property type="match status" value="1"/>
</dbReference>
<dbReference type="InterPro" id="IPR001507">
    <property type="entry name" value="ZP_dom"/>
</dbReference>
<dbReference type="GeneID" id="575434"/>
<evidence type="ECO:0000256" key="1">
    <source>
        <dbReference type="ARBA" id="ARBA00022729"/>
    </source>
</evidence>
<dbReference type="KEGG" id="spu:575434"/>
<dbReference type="PROSITE" id="PS51034">
    <property type="entry name" value="ZP_2"/>
    <property type="match status" value="1"/>
</dbReference>
<dbReference type="Pfam" id="PF00100">
    <property type="entry name" value="Zona_pellucida"/>
    <property type="match status" value="1"/>
</dbReference>
<protein>
    <recommendedName>
        <fullName evidence="5">ZP domain-containing protein</fullName>
    </recommendedName>
</protein>
<dbReference type="AlphaFoldDB" id="A0A7M7TG95"/>